<name>A0AA37NII6_9FIRM</name>
<dbReference type="AlphaFoldDB" id="A0AA37NII6"/>
<evidence type="ECO:0000259" key="10">
    <source>
        <dbReference type="PROSITE" id="PS50885"/>
    </source>
</evidence>
<feature type="transmembrane region" description="Helical" evidence="8">
    <location>
        <begin position="291"/>
        <end position="309"/>
    </location>
</feature>
<dbReference type="InterPro" id="IPR036890">
    <property type="entry name" value="HATPase_C_sf"/>
</dbReference>
<dbReference type="PANTHER" id="PTHR34220">
    <property type="entry name" value="SENSOR HISTIDINE KINASE YPDA"/>
    <property type="match status" value="1"/>
</dbReference>
<dbReference type="SUPFAM" id="SSF55874">
    <property type="entry name" value="ATPase domain of HSP90 chaperone/DNA topoisomerase II/histidine kinase"/>
    <property type="match status" value="1"/>
</dbReference>
<dbReference type="Gene3D" id="3.30.565.10">
    <property type="entry name" value="Histidine kinase-like ATPase, C-terminal domain"/>
    <property type="match status" value="1"/>
</dbReference>
<evidence type="ECO:0000256" key="6">
    <source>
        <dbReference type="ARBA" id="ARBA00022777"/>
    </source>
</evidence>
<feature type="domain" description="HAMP" evidence="10">
    <location>
        <begin position="315"/>
        <end position="371"/>
    </location>
</feature>
<dbReference type="Gene3D" id="6.10.340.10">
    <property type="match status" value="1"/>
</dbReference>
<gene>
    <name evidence="11" type="primary">yesM_6</name>
    <name evidence="11" type="ORF">CE91St55_13280</name>
</gene>
<proteinExistence type="predicted"/>
<feature type="transmembrane region" description="Helical" evidence="8">
    <location>
        <begin position="12"/>
        <end position="36"/>
    </location>
</feature>
<dbReference type="InterPro" id="IPR003660">
    <property type="entry name" value="HAMP_dom"/>
</dbReference>
<comment type="caution">
    <text evidence="11">The sequence shown here is derived from an EMBL/GenBank/DDBJ whole genome shotgun (WGS) entry which is preliminary data.</text>
</comment>
<dbReference type="PROSITE" id="PS50885">
    <property type="entry name" value="HAMP"/>
    <property type="match status" value="1"/>
</dbReference>
<sequence length="596" mass="67232">MRIGKTKSILKKISIVVISSLIFTALTAIAAFYYLFFYMKDQIQDSYLKYLEMYAQIVESKLEETSQNGFGIIIDSKIQDRLSEWILLSGQKTVTDADSMNLLYRQLLIKKDIEQILFNNMALVGQIRHLSIITPDGSILSSSGESGFQDNENIEQVIKTADDGNGAACWISDPSTSYIIHARSIRSLKAKMTDSPLGTFVMWVDMAKIMRTANARMPVDDSILIMKDRNGGVIFVSDPRFDGALMSSLKNDGRIDVEGESYLVCSYRSGELFEYYMLVSAEKIYRPVEQFVLALIGVFLLIIFIVVLGTDKISKEIMKPIPKLAQAMKTVETGCFRITDRELLEDNREDEIGDLCRDFVYMTQKIDQLVQENYVKQLVIKETELRALQAQINPHFLYNVLESVNCMAVIAHQPDISVMVKSLGSLLREAMSNQEIFHTIKQELGLIEAYLAIQSIRFENKLSYELMVEESVMNWEVPKFFLQPIVENAVVYGIEATGKGCHIRIQIKSENSRLYAEISDSGPGMDENVIQAIYNGTIKGRGNGIGLHNIIKRLDIMCRGRNRFEIISSPGEGTRVIIELAVQEGEGRDVYGNDCG</sequence>
<dbReference type="SMART" id="SM00387">
    <property type="entry name" value="HATPase_c"/>
    <property type="match status" value="1"/>
</dbReference>
<keyword evidence="7" id="KW-0902">Two-component regulatory system</keyword>
<keyword evidence="5" id="KW-0808">Transferase</keyword>
<dbReference type="InterPro" id="IPR050640">
    <property type="entry name" value="Bact_2-comp_sensor_kinase"/>
</dbReference>
<evidence type="ECO:0000256" key="1">
    <source>
        <dbReference type="ARBA" id="ARBA00000085"/>
    </source>
</evidence>
<evidence type="ECO:0000256" key="3">
    <source>
        <dbReference type="ARBA" id="ARBA00012438"/>
    </source>
</evidence>
<dbReference type="Proteomes" id="UP001055091">
    <property type="component" value="Unassembled WGS sequence"/>
</dbReference>
<evidence type="ECO:0000256" key="2">
    <source>
        <dbReference type="ARBA" id="ARBA00004370"/>
    </source>
</evidence>
<dbReference type="GO" id="GO:0016020">
    <property type="term" value="C:membrane"/>
    <property type="evidence" value="ECO:0007669"/>
    <property type="project" value="UniProtKB-SubCell"/>
</dbReference>
<dbReference type="RefSeq" id="WP_182283946.1">
    <property type="nucleotide sequence ID" value="NZ_BQNJ01000001.1"/>
</dbReference>
<dbReference type="Pfam" id="PF02518">
    <property type="entry name" value="HATPase_c"/>
    <property type="match status" value="1"/>
</dbReference>
<dbReference type="InterPro" id="IPR005467">
    <property type="entry name" value="His_kinase_dom"/>
</dbReference>
<dbReference type="EMBL" id="BQNJ01000001">
    <property type="protein sequence ID" value="GKG99346.1"/>
    <property type="molecule type" value="Genomic_DNA"/>
</dbReference>
<keyword evidence="8" id="KW-0472">Membrane</keyword>
<keyword evidence="8" id="KW-1133">Transmembrane helix</keyword>
<evidence type="ECO:0000313" key="11">
    <source>
        <dbReference type="EMBL" id="GKG99346.1"/>
    </source>
</evidence>
<keyword evidence="8" id="KW-0812">Transmembrane</keyword>
<dbReference type="Pfam" id="PF06580">
    <property type="entry name" value="His_kinase"/>
    <property type="match status" value="1"/>
</dbReference>
<dbReference type="InterPro" id="IPR003594">
    <property type="entry name" value="HATPase_dom"/>
</dbReference>
<organism evidence="11 12">
    <name type="scientific">Hungatella hathewayi</name>
    <dbReference type="NCBI Taxonomy" id="154046"/>
    <lineage>
        <taxon>Bacteria</taxon>
        <taxon>Bacillati</taxon>
        <taxon>Bacillota</taxon>
        <taxon>Clostridia</taxon>
        <taxon>Lachnospirales</taxon>
        <taxon>Lachnospiraceae</taxon>
        <taxon>Hungatella</taxon>
    </lineage>
</organism>
<dbReference type="PROSITE" id="PS50109">
    <property type="entry name" value="HIS_KIN"/>
    <property type="match status" value="1"/>
</dbReference>
<dbReference type="PANTHER" id="PTHR34220:SF7">
    <property type="entry name" value="SENSOR HISTIDINE KINASE YPDA"/>
    <property type="match status" value="1"/>
</dbReference>
<accession>A0AA37NII6</accession>
<reference evidence="11" key="1">
    <citation type="submission" date="2022-01" db="EMBL/GenBank/DDBJ databases">
        <title>Novel bile acid biosynthetic pathways are enriched in the microbiome of centenarians.</title>
        <authorList>
            <person name="Sato Y."/>
            <person name="Atarashi K."/>
            <person name="Plichta R.D."/>
            <person name="Arai Y."/>
            <person name="Sasajima S."/>
            <person name="Kearney M.S."/>
            <person name="Suda W."/>
            <person name="Takeshita K."/>
            <person name="Sasaki T."/>
            <person name="Okamoto S."/>
            <person name="Skelly N.A."/>
            <person name="Okamura Y."/>
            <person name="Vlamakis H."/>
            <person name="Li Y."/>
            <person name="Tanoue T."/>
            <person name="Takei H."/>
            <person name="Nittono H."/>
            <person name="Narushima S."/>
            <person name="Irie J."/>
            <person name="Itoh H."/>
            <person name="Moriya K."/>
            <person name="Sugiura Y."/>
            <person name="Suematsu M."/>
            <person name="Moritoki N."/>
            <person name="Shibata S."/>
            <person name="Littman R.D."/>
            <person name="Fischbach A.M."/>
            <person name="Uwamino Y."/>
            <person name="Inoue T."/>
            <person name="Honda A."/>
            <person name="Hattori M."/>
            <person name="Murai T."/>
            <person name="Xavier J.R."/>
            <person name="Hirose N."/>
            <person name="Honda K."/>
        </authorList>
    </citation>
    <scope>NUCLEOTIDE SEQUENCE</scope>
    <source>
        <strain evidence="11">CE91-St55</strain>
    </source>
</reference>
<evidence type="ECO:0000256" key="8">
    <source>
        <dbReference type="SAM" id="Phobius"/>
    </source>
</evidence>
<evidence type="ECO:0000256" key="4">
    <source>
        <dbReference type="ARBA" id="ARBA00022553"/>
    </source>
</evidence>
<evidence type="ECO:0000256" key="7">
    <source>
        <dbReference type="ARBA" id="ARBA00023012"/>
    </source>
</evidence>
<comment type="catalytic activity">
    <reaction evidence="1">
        <text>ATP + protein L-histidine = ADP + protein N-phospho-L-histidine.</text>
        <dbReference type="EC" id="2.7.13.3"/>
    </reaction>
</comment>
<dbReference type="GO" id="GO:0000155">
    <property type="term" value="F:phosphorelay sensor kinase activity"/>
    <property type="evidence" value="ECO:0007669"/>
    <property type="project" value="InterPro"/>
</dbReference>
<keyword evidence="4" id="KW-0597">Phosphoprotein</keyword>
<evidence type="ECO:0000259" key="9">
    <source>
        <dbReference type="PROSITE" id="PS50109"/>
    </source>
</evidence>
<evidence type="ECO:0000313" key="12">
    <source>
        <dbReference type="Proteomes" id="UP001055091"/>
    </source>
</evidence>
<protein>
    <recommendedName>
        <fullName evidence="3">histidine kinase</fullName>
        <ecNumber evidence="3">2.7.13.3</ecNumber>
    </recommendedName>
</protein>
<keyword evidence="6 11" id="KW-0418">Kinase</keyword>
<dbReference type="Pfam" id="PF00672">
    <property type="entry name" value="HAMP"/>
    <property type="match status" value="1"/>
</dbReference>
<comment type="subcellular location">
    <subcellularLocation>
        <location evidence="2">Membrane</location>
    </subcellularLocation>
</comment>
<dbReference type="CDD" id="cd06225">
    <property type="entry name" value="HAMP"/>
    <property type="match status" value="1"/>
</dbReference>
<dbReference type="EC" id="2.7.13.3" evidence="3"/>
<evidence type="ECO:0000256" key="5">
    <source>
        <dbReference type="ARBA" id="ARBA00022679"/>
    </source>
</evidence>
<feature type="domain" description="Histidine kinase" evidence="9">
    <location>
        <begin position="482"/>
        <end position="584"/>
    </location>
</feature>
<dbReference type="InterPro" id="IPR010559">
    <property type="entry name" value="Sig_transdc_His_kin_internal"/>
</dbReference>